<accession>A0A7H1PUY7</accession>
<organism evidence="1 2">
    <name type="scientific">Streptomyces griseofuscus</name>
    <dbReference type="NCBI Taxonomy" id="146922"/>
    <lineage>
        <taxon>Bacteria</taxon>
        <taxon>Bacillati</taxon>
        <taxon>Actinomycetota</taxon>
        <taxon>Actinomycetes</taxon>
        <taxon>Kitasatosporales</taxon>
        <taxon>Streptomycetaceae</taxon>
        <taxon>Streptomyces</taxon>
    </lineage>
</organism>
<evidence type="ECO:0000313" key="1">
    <source>
        <dbReference type="EMBL" id="QNT91867.1"/>
    </source>
</evidence>
<dbReference type="AlphaFoldDB" id="A0A7H1PUY7"/>
<dbReference type="Proteomes" id="UP000516422">
    <property type="component" value="Chromosome"/>
</dbReference>
<gene>
    <name evidence="1" type="ORF">HEP81_01538</name>
</gene>
<protein>
    <submittedName>
        <fullName evidence="1">Uncharacterized protein</fullName>
    </submittedName>
</protein>
<reference evidence="1 2" key="1">
    <citation type="submission" date="2020-04" db="EMBL/GenBank/DDBJ databases">
        <title>Characterization and engineering of Streptomyces griseofuscus DSM40191 as a potential heterologous host for expression of BGCs.</title>
        <authorList>
            <person name="Gren T."/>
            <person name="Whitford C.M."/>
            <person name="Mohite O.S."/>
            <person name="Joergensen T.S."/>
            <person name="Nielsen J.B."/>
            <person name="Lee S.Y."/>
            <person name="Weber T."/>
        </authorList>
    </citation>
    <scope>NUCLEOTIDE SEQUENCE [LARGE SCALE GENOMIC DNA]</scope>
    <source>
        <strain evidence="1 2">DSM 40191</strain>
    </source>
</reference>
<proteinExistence type="predicted"/>
<dbReference type="EMBL" id="CP051006">
    <property type="protein sequence ID" value="QNT91867.1"/>
    <property type="molecule type" value="Genomic_DNA"/>
</dbReference>
<evidence type="ECO:0000313" key="2">
    <source>
        <dbReference type="Proteomes" id="UP000516422"/>
    </source>
</evidence>
<sequence>MATCSLWAFAPVVRVSSVEVPVPMFTVAPGRSLPVLSSLACRRALAALNGSVIVSRVALPGVTMTSWSAATS</sequence>
<name>A0A7H1PUY7_9ACTN</name>
<dbReference type="KEGG" id="sgf:HEP81_01538"/>